<protein>
    <submittedName>
        <fullName evidence="2">Uncharacterized protein</fullName>
    </submittedName>
</protein>
<keyword evidence="3" id="KW-1185">Reference proteome</keyword>
<evidence type="ECO:0000256" key="1">
    <source>
        <dbReference type="SAM" id="SignalP"/>
    </source>
</evidence>
<reference evidence="2 3" key="1">
    <citation type="submission" date="2019-02" db="EMBL/GenBank/DDBJ databases">
        <title>Deep-cultivation of Planctomycetes and their phenomic and genomic characterization uncovers novel biology.</title>
        <authorList>
            <person name="Wiegand S."/>
            <person name="Jogler M."/>
            <person name="Boedeker C."/>
            <person name="Pinto D."/>
            <person name="Vollmers J."/>
            <person name="Rivas-Marin E."/>
            <person name="Kohn T."/>
            <person name="Peeters S.H."/>
            <person name="Heuer A."/>
            <person name="Rast P."/>
            <person name="Oberbeckmann S."/>
            <person name="Bunk B."/>
            <person name="Jeske O."/>
            <person name="Meyerdierks A."/>
            <person name="Storesund J.E."/>
            <person name="Kallscheuer N."/>
            <person name="Luecker S."/>
            <person name="Lage O.M."/>
            <person name="Pohl T."/>
            <person name="Merkel B.J."/>
            <person name="Hornburger P."/>
            <person name="Mueller R.-W."/>
            <person name="Bruemmer F."/>
            <person name="Labrenz M."/>
            <person name="Spormann A.M."/>
            <person name="Op Den Camp H."/>
            <person name="Overmann J."/>
            <person name="Amann R."/>
            <person name="Jetten M.S.M."/>
            <person name="Mascher T."/>
            <person name="Medema M.H."/>
            <person name="Devos D.P."/>
            <person name="Kaster A.-K."/>
            <person name="Ovreas L."/>
            <person name="Rohde M."/>
            <person name="Galperin M.Y."/>
            <person name="Jogler C."/>
        </authorList>
    </citation>
    <scope>NUCLEOTIDE SEQUENCE [LARGE SCALE GENOMIC DNA]</scope>
    <source>
        <strain evidence="2 3">Mal64</strain>
    </source>
</reference>
<name>A0A5C5ZJT8_9BACT</name>
<dbReference type="Proteomes" id="UP000315440">
    <property type="component" value="Unassembled WGS sequence"/>
</dbReference>
<comment type="caution">
    <text evidence="2">The sequence shown here is derived from an EMBL/GenBank/DDBJ whole genome shotgun (WGS) entry which is preliminary data.</text>
</comment>
<dbReference type="Gene3D" id="2.60.40.1120">
    <property type="entry name" value="Carboxypeptidase-like, regulatory domain"/>
    <property type="match status" value="1"/>
</dbReference>
<dbReference type="InterPro" id="IPR008969">
    <property type="entry name" value="CarboxyPept-like_regulatory"/>
</dbReference>
<gene>
    <name evidence="2" type="ORF">Mal64_31910</name>
</gene>
<accession>A0A5C5ZJT8</accession>
<feature type="chain" id="PRO_5022727682" evidence="1">
    <location>
        <begin position="25"/>
        <end position="557"/>
    </location>
</feature>
<dbReference type="AlphaFoldDB" id="A0A5C5ZJT8"/>
<keyword evidence="1" id="KW-0732">Signal</keyword>
<feature type="signal peptide" evidence="1">
    <location>
        <begin position="1"/>
        <end position="24"/>
    </location>
</feature>
<evidence type="ECO:0000313" key="2">
    <source>
        <dbReference type="EMBL" id="TWT87649.1"/>
    </source>
</evidence>
<organism evidence="2 3">
    <name type="scientific">Pseudobythopirellula maris</name>
    <dbReference type="NCBI Taxonomy" id="2527991"/>
    <lineage>
        <taxon>Bacteria</taxon>
        <taxon>Pseudomonadati</taxon>
        <taxon>Planctomycetota</taxon>
        <taxon>Planctomycetia</taxon>
        <taxon>Pirellulales</taxon>
        <taxon>Lacipirellulaceae</taxon>
        <taxon>Pseudobythopirellula</taxon>
    </lineage>
</organism>
<proteinExistence type="predicted"/>
<sequence precursor="true">MPACSISWLFRLAAHLACFVAATAFVCQSTAEQRVTLQSGAVIEGDVRFDGDRILVTVGGAELPAPLAEVVSVRAAEGGELAEHQRLVLRGLEAELLQGRGAGLGLLKEAHRLAPDDPGAAFWCAWSLVKAGQGAAAHSIVDPHRERVLEAYPGEARRLFDAIEKRQELESLPALLLRRLDELNRQIDGTSSLLAENQLHAAYFQLVDQNGTPVGETPFRIRSRGSNASLEAYPEGYYLHTEQRRNRVSGGGPSQLELTSTAYRASELAFSTSPNAVIDAGVLKVFRHSVADKREVLVRVVGPDGAPLAGASVVARSTGVKRDARSAEPKRTDTGGECTLSLYPGPHQVTASLRGHTQSGHELGVSSETKPRAIVLTLHPLIAARATVEWISTKNSDPNGFSLEGMQKGSILAYTGGSDARSRVACGISFEQKDDQMNLKFGDDNWEYHGFAVQWIAQQADSSKIAFEEIALDDLERQAEDFGERSTPGPPPFGVRNRVWREVKAGDVYVGKLLSFSNAPHREMTQTAFRVRVDTLGSKEALREDQTDKREAKSPKE</sequence>
<dbReference type="SUPFAM" id="SSF49464">
    <property type="entry name" value="Carboxypeptidase regulatory domain-like"/>
    <property type="match status" value="1"/>
</dbReference>
<evidence type="ECO:0000313" key="3">
    <source>
        <dbReference type="Proteomes" id="UP000315440"/>
    </source>
</evidence>
<dbReference type="EMBL" id="SJPQ01000003">
    <property type="protein sequence ID" value="TWT87649.1"/>
    <property type="molecule type" value="Genomic_DNA"/>
</dbReference>